<dbReference type="GO" id="GO:0043190">
    <property type="term" value="C:ATP-binding cassette (ABC) transporter complex"/>
    <property type="evidence" value="ECO:0007669"/>
    <property type="project" value="InterPro"/>
</dbReference>
<evidence type="ECO:0000313" key="13">
    <source>
        <dbReference type="EMBL" id="QKI89814.1"/>
    </source>
</evidence>
<dbReference type="GO" id="GO:0015920">
    <property type="term" value="P:lipopolysaccharide transport"/>
    <property type="evidence" value="ECO:0007669"/>
    <property type="project" value="TreeGrafter"/>
</dbReference>
<dbReference type="PANTHER" id="PTHR33529:SF7">
    <property type="entry name" value="LIPOPOLYSACCHARIDE EXPORT SYSTEM PERMEASE PROTEIN LPTF"/>
    <property type="match status" value="1"/>
</dbReference>
<keyword evidence="8 12" id="KW-0812">Transmembrane</keyword>
<keyword evidence="7" id="KW-0997">Cell inner membrane</keyword>
<evidence type="ECO:0000256" key="11">
    <source>
        <dbReference type="ARBA" id="ARBA00026081"/>
    </source>
</evidence>
<dbReference type="EMBL" id="CP054020">
    <property type="protein sequence ID" value="QKI89814.1"/>
    <property type="molecule type" value="Genomic_DNA"/>
</dbReference>
<dbReference type="NCBIfam" id="TIGR04407">
    <property type="entry name" value="LptF_YjgP"/>
    <property type="match status" value="1"/>
</dbReference>
<feature type="transmembrane region" description="Helical" evidence="12">
    <location>
        <begin position="275"/>
        <end position="296"/>
    </location>
</feature>
<reference evidence="13 14" key="1">
    <citation type="submission" date="2020-05" db="EMBL/GenBank/DDBJ databases">
        <title>Thiomicrorhabdus sediminis sp.nov. and Thiomicrorhabdus xiamenensis sp.nov., novel sulfur-oxidizing bacteria isolated from coastal sediment.</title>
        <authorList>
            <person name="Liu X."/>
        </authorList>
    </citation>
    <scope>NUCLEOTIDE SEQUENCE [LARGE SCALE GENOMIC DNA]</scope>
    <source>
        <strain evidence="13 14">G2</strain>
    </source>
</reference>
<protein>
    <recommendedName>
        <fullName evidence="4">Lipopolysaccharide export system permease protein LptF</fullName>
    </recommendedName>
</protein>
<evidence type="ECO:0000256" key="4">
    <source>
        <dbReference type="ARBA" id="ARBA00014213"/>
    </source>
</evidence>
<feature type="transmembrane region" description="Helical" evidence="12">
    <location>
        <begin position="308"/>
        <end position="326"/>
    </location>
</feature>
<organism evidence="13 14">
    <name type="scientific">Thiomicrorhabdus xiamenensis</name>
    <dbReference type="NCBI Taxonomy" id="2739063"/>
    <lineage>
        <taxon>Bacteria</taxon>
        <taxon>Pseudomonadati</taxon>
        <taxon>Pseudomonadota</taxon>
        <taxon>Gammaproteobacteria</taxon>
        <taxon>Thiotrichales</taxon>
        <taxon>Piscirickettsiaceae</taxon>
        <taxon>Thiomicrorhabdus</taxon>
    </lineage>
</organism>
<evidence type="ECO:0000256" key="3">
    <source>
        <dbReference type="ARBA" id="ARBA00007725"/>
    </source>
</evidence>
<keyword evidence="14" id="KW-1185">Reference proteome</keyword>
<keyword evidence="5" id="KW-0813">Transport</keyword>
<dbReference type="AlphaFoldDB" id="A0A7D4NM78"/>
<name>A0A7D4NM78_9GAMM</name>
<gene>
    <name evidence="13" type="primary">lptF</name>
    <name evidence="13" type="ORF">HQN79_09635</name>
</gene>
<comment type="similarity">
    <text evidence="3">Belongs to the LptF/LptG family.</text>
</comment>
<keyword evidence="9 12" id="KW-1133">Transmembrane helix</keyword>
<evidence type="ECO:0000313" key="14">
    <source>
        <dbReference type="Proteomes" id="UP000504724"/>
    </source>
</evidence>
<dbReference type="Pfam" id="PF03739">
    <property type="entry name" value="LptF_LptG"/>
    <property type="match status" value="1"/>
</dbReference>
<keyword evidence="10 12" id="KW-0472">Membrane</keyword>
<dbReference type="InterPro" id="IPR005495">
    <property type="entry name" value="LptG/LptF_permease"/>
</dbReference>
<proteinExistence type="inferred from homology"/>
<evidence type="ECO:0000256" key="1">
    <source>
        <dbReference type="ARBA" id="ARBA00002265"/>
    </source>
</evidence>
<dbReference type="InterPro" id="IPR030922">
    <property type="entry name" value="LptF"/>
</dbReference>
<evidence type="ECO:0000256" key="5">
    <source>
        <dbReference type="ARBA" id="ARBA00022448"/>
    </source>
</evidence>
<sequence length="383" mass="42938">MRIIDKMLLKELLWSFSAVLIVLLLITFGAEATKLLAIAMEGKLPVAVVGQVLLLKLPTVLELILPLATMIGVMLTFGRLYQDQEMVVLNSCGVAPSYFRRLLLWFLLPLTLLGVSITHYFSPYALSQERVLLDKQEVVSPVAALVPGKFNSLPGNKGVFYAKAITADGSLEDVWVKFLDKQNDLILMAPKGQFITHNDQVVLRLQQGWRYQNLNLALGVEPTQERAEQAFEVQYFESFEGVLPELTGSRRDPEKEELSTLTLFDSEDPKEQAILQWRIAAPLGILVLGMLGLQLSRTGPRQGRFSKVFIAIVFFILFNQLLIAGRNAIEDGYWPATIGLWPVPLLFLFFSLGVFGWLKHRITAVFSRSTATGNKRSVQEGER</sequence>
<comment type="subunit">
    <text evidence="11">Component of the lipopolysaccharide transport and assembly complex. The LptBFG transporter is composed of two ATP-binding proteins (LptB) and two transmembrane proteins (LptF and LptG).</text>
</comment>
<evidence type="ECO:0000256" key="6">
    <source>
        <dbReference type="ARBA" id="ARBA00022475"/>
    </source>
</evidence>
<dbReference type="KEGG" id="txa:HQN79_09635"/>
<evidence type="ECO:0000256" key="7">
    <source>
        <dbReference type="ARBA" id="ARBA00022519"/>
    </source>
</evidence>
<evidence type="ECO:0000256" key="10">
    <source>
        <dbReference type="ARBA" id="ARBA00023136"/>
    </source>
</evidence>
<feature type="transmembrane region" description="Helical" evidence="12">
    <location>
        <begin position="12"/>
        <end position="30"/>
    </location>
</feature>
<feature type="transmembrane region" description="Helical" evidence="12">
    <location>
        <begin position="102"/>
        <end position="121"/>
    </location>
</feature>
<feature type="transmembrane region" description="Helical" evidence="12">
    <location>
        <begin position="63"/>
        <end position="81"/>
    </location>
</feature>
<feature type="transmembrane region" description="Helical" evidence="12">
    <location>
        <begin position="338"/>
        <end position="358"/>
    </location>
</feature>
<dbReference type="Proteomes" id="UP000504724">
    <property type="component" value="Chromosome"/>
</dbReference>
<evidence type="ECO:0000256" key="8">
    <source>
        <dbReference type="ARBA" id="ARBA00022692"/>
    </source>
</evidence>
<accession>A0A7D4NM78</accession>
<keyword evidence="6" id="KW-1003">Cell membrane</keyword>
<comment type="function">
    <text evidence="1">Part of the ABC transporter complex LptBFG involved in the translocation of lipopolysaccharide (LPS) from the inner membrane to the outer membrane.</text>
</comment>
<comment type="subcellular location">
    <subcellularLocation>
        <location evidence="2">Cell inner membrane</location>
        <topology evidence="2">Multi-pass membrane protein</topology>
    </subcellularLocation>
</comment>
<evidence type="ECO:0000256" key="9">
    <source>
        <dbReference type="ARBA" id="ARBA00022989"/>
    </source>
</evidence>
<dbReference type="PANTHER" id="PTHR33529">
    <property type="entry name" value="SLR0882 PROTEIN-RELATED"/>
    <property type="match status" value="1"/>
</dbReference>
<dbReference type="RefSeq" id="WP_173285974.1">
    <property type="nucleotide sequence ID" value="NZ_CP054020.1"/>
</dbReference>
<evidence type="ECO:0000256" key="12">
    <source>
        <dbReference type="SAM" id="Phobius"/>
    </source>
</evidence>
<dbReference type="GO" id="GO:0055085">
    <property type="term" value="P:transmembrane transport"/>
    <property type="evidence" value="ECO:0007669"/>
    <property type="project" value="InterPro"/>
</dbReference>
<evidence type="ECO:0000256" key="2">
    <source>
        <dbReference type="ARBA" id="ARBA00004429"/>
    </source>
</evidence>